<dbReference type="PANTHER" id="PTHR47939">
    <property type="entry name" value="MEMBRANE-ASSOCIATED SALT-INDUCIBLE PROTEIN-LIKE"/>
    <property type="match status" value="1"/>
</dbReference>
<comment type="caution">
    <text evidence="1">The sequence shown here is derived from an EMBL/GenBank/DDBJ whole genome shotgun (WGS) entry which is preliminary data.</text>
</comment>
<dbReference type="Proteomes" id="UP000572817">
    <property type="component" value="Unassembled WGS sequence"/>
</dbReference>
<dbReference type="Gene3D" id="1.25.40.10">
    <property type="entry name" value="Tetratricopeptide repeat domain"/>
    <property type="match status" value="3"/>
</dbReference>
<evidence type="ECO:0000313" key="1">
    <source>
        <dbReference type="EMBL" id="KAF4301524.1"/>
    </source>
</evidence>
<dbReference type="EMBL" id="WWBZ02000082">
    <property type="protein sequence ID" value="KAF4301524.1"/>
    <property type="molecule type" value="Genomic_DNA"/>
</dbReference>
<accession>A0A8H4MWK0</accession>
<dbReference type="PANTHER" id="PTHR47939:SF5">
    <property type="entry name" value="PENTACOTRIPEPTIDE-REPEAT REGION OF PRORP DOMAIN-CONTAINING PROTEIN"/>
    <property type="match status" value="1"/>
</dbReference>
<evidence type="ECO:0008006" key="3">
    <source>
        <dbReference type="Google" id="ProtNLM"/>
    </source>
</evidence>
<keyword evidence="2" id="KW-1185">Reference proteome</keyword>
<organism evidence="1 2">
    <name type="scientific">Botryosphaeria dothidea</name>
    <dbReference type="NCBI Taxonomy" id="55169"/>
    <lineage>
        <taxon>Eukaryota</taxon>
        <taxon>Fungi</taxon>
        <taxon>Dikarya</taxon>
        <taxon>Ascomycota</taxon>
        <taxon>Pezizomycotina</taxon>
        <taxon>Dothideomycetes</taxon>
        <taxon>Dothideomycetes incertae sedis</taxon>
        <taxon>Botryosphaeriales</taxon>
        <taxon>Botryosphaeriaceae</taxon>
        <taxon>Botryosphaeria</taxon>
    </lineage>
</organism>
<dbReference type="InterPro" id="IPR011990">
    <property type="entry name" value="TPR-like_helical_dom_sf"/>
</dbReference>
<evidence type="ECO:0000313" key="2">
    <source>
        <dbReference type="Proteomes" id="UP000572817"/>
    </source>
</evidence>
<sequence length="835" mass="95413">MPVHLTRLVIRRILSNEPIVYRDCLYRRANTYLQPQLHRIRRNGYTQTRSFFGFSREPERRVKDADFTPGLEKMIDLNRALNEQSKPPTTAALCKAFVSFVQSKHEGKETLSDIEAGHALNTLRYLKENSMGNNNGTPHLPQRKLLHNLLCTLASKSSRRSENHLDLAEEIFRHLEDVRLEDSAVSDSRKRIHDLTKTIEVICLHGQAVRARDWLAELSSKGQFMSKFEYNTTRPWLSVLQALYSQGSESEAQKTLQTMQDLGISIDNRIKSSLLQFHAEQGDVASSKKLYEDIMRDPRVDERHLSAFAYSALLKCCLRNNERELGQTIVREMLEKLESYYADTHNPRLKPAKAIWDSSFLWAASSGKGVDEVDRMMNVMVRRTFSDGSSIEPDIDTINQLVEWCMSRKEPYFAERYISLGLKWGIHPNATTYSLQIMYRLSGGDIDGARAAYKLLQAEHCPHNEDIAAANKLIQALATSPKHTFNTIMTLVDDLNERKARFEPETVSVLAITHFQRNELHDVIDLLQTHAFHFSEAERLKIAAKLVAMVLDRAHTSTTRAWDAYIITHSIFAELSREARTRIMREFFARGRPDMACHVFAHMRELQHRDTKATAETYTVALTGIAEFAMPRVSATDSDIDADERDAECSSLLDAVHNAMKLDLDIDPSTPLLNALMLAYTACGQPARAWGFWEDIVNSKEGPSYNSIPIAFRACERMSVGGEKHAKALWTRIKRMDIEVTREMLAAYVGALAGNQNIDEAKEIVMKAEREFGWTPDTFLLGTLFNAAYGVQRQERIERWIQAKFPTKWVELTRLGVKKMEDGPRLFNIDRRLKP</sequence>
<proteinExistence type="predicted"/>
<protein>
    <recommendedName>
        <fullName evidence="3">Complex i intermediate-associated protein 84 protein</fullName>
    </recommendedName>
</protein>
<dbReference type="AlphaFoldDB" id="A0A8H4MWK0"/>
<dbReference type="OrthoDB" id="185373at2759"/>
<gene>
    <name evidence="1" type="ORF">GTA08_BOTSDO10866</name>
</gene>
<dbReference type="InterPro" id="IPR050667">
    <property type="entry name" value="PPR-containing_protein"/>
</dbReference>
<reference evidence="1" key="1">
    <citation type="submission" date="2020-04" db="EMBL/GenBank/DDBJ databases">
        <title>Genome Assembly and Annotation of Botryosphaeria dothidea sdau 11-99, a Latent Pathogen of Apple Fruit Ring Rot in China.</title>
        <authorList>
            <person name="Yu C."/>
            <person name="Diao Y."/>
            <person name="Lu Q."/>
            <person name="Zhao J."/>
            <person name="Cui S."/>
            <person name="Peng C."/>
            <person name="He B."/>
            <person name="Liu H."/>
        </authorList>
    </citation>
    <scope>NUCLEOTIDE SEQUENCE [LARGE SCALE GENOMIC DNA]</scope>
    <source>
        <strain evidence="1">Sdau11-99</strain>
    </source>
</reference>
<name>A0A8H4MWK0_9PEZI</name>